<proteinExistence type="predicted"/>
<name>A0ABT8CF32_9BACT</name>
<reference evidence="2" key="1">
    <citation type="journal article" date="2019" name="Int. J. Syst. Evol. Microbiol.">
        <title>The Global Catalogue of Microorganisms (GCM) 10K type strain sequencing project: providing services to taxonomists for standard genome sequencing and annotation.</title>
        <authorList>
            <consortium name="The Broad Institute Genomics Platform"/>
            <consortium name="The Broad Institute Genome Sequencing Center for Infectious Disease"/>
            <person name="Wu L."/>
            <person name="Ma J."/>
        </authorList>
    </citation>
    <scope>NUCLEOTIDE SEQUENCE [LARGE SCALE GENOMIC DNA]</scope>
    <source>
        <strain evidence="2">CECT 7706</strain>
    </source>
</reference>
<gene>
    <name evidence="1" type="ORF">QWZ15_20860</name>
</gene>
<protein>
    <submittedName>
        <fullName evidence="1">SatD family protein</fullName>
    </submittedName>
</protein>
<dbReference type="EMBL" id="JAUFQS010000047">
    <property type="protein sequence ID" value="MDN3690286.1"/>
    <property type="molecule type" value="Genomic_DNA"/>
</dbReference>
<keyword evidence="2" id="KW-1185">Reference proteome</keyword>
<accession>A0ABT8CF32</accession>
<dbReference type="Proteomes" id="UP001236663">
    <property type="component" value="Unassembled WGS sequence"/>
</dbReference>
<dbReference type="InterPro" id="IPR032580">
    <property type="entry name" value="SatD"/>
</dbReference>
<dbReference type="RefSeq" id="WP_163383214.1">
    <property type="nucleotide sequence ID" value="NZ_JAUFQS010000047.1"/>
</dbReference>
<sequence length="213" mass="24252">MKNRYTQSHMMAIITGDIKGSRKVSADLWMKTLKEELNTWGKPVEDWEIYRGDSFQLKIKKPEDLLQASIRLKAAIRSIDPLDCRMGMGIGTEDFKSKRLLENNGTAYIHSGDAFGKLSDNHQSLLLKTSDAEFDEEINLMLKMSLAVMNNWTCNSARMVYLALTYPEKSQTQLGGMEGISQHAVSARLSRAYFDLTQSFLAYFPKRLKRSLP</sequence>
<evidence type="ECO:0000313" key="2">
    <source>
        <dbReference type="Proteomes" id="UP001236663"/>
    </source>
</evidence>
<comment type="caution">
    <text evidence="1">The sequence shown here is derived from an EMBL/GenBank/DDBJ whole genome shotgun (WGS) entry which is preliminary data.</text>
</comment>
<dbReference type="Pfam" id="PF16264">
    <property type="entry name" value="SatD"/>
    <property type="match status" value="1"/>
</dbReference>
<evidence type="ECO:0000313" key="1">
    <source>
        <dbReference type="EMBL" id="MDN3690286.1"/>
    </source>
</evidence>
<organism evidence="1 2">
    <name type="scientific">Cyclobacterium jeungdonense</name>
    <dbReference type="NCBI Taxonomy" id="708087"/>
    <lineage>
        <taxon>Bacteria</taxon>
        <taxon>Pseudomonadati</taxon>
        <taxon>Bacteroidota</taxon>
        <taxon>Cytophagia</taxon>
        <taxon>Cytophagales</taxon>
        <taxon>Cyclobacteriaceae</taxon>
        <taxon>Cyclobacterium</taxon>
    </lineage>
</organism>